<accession>A0ACC6KZ66</accession>
<reference evidence="1" key="1">
    <citation type="submission" date="2023-07" db="EMBL/GenBank/DDBJ databases">
        <title>Sorghum-associated microbial communities from plants grown in Nebraska, USA.</title>
        <authorList>
            <person name="Schachtman D."/>
        </authorList>
    </citation>
    <scope>NUCLEOTIDE SEQUENCE</scope>
    <source>
        <strain evidence="1">2697</strain>
    </source>
</reference>
<keyword evidence="2" id="KW-1185">Reference proteome</keyword>
<gene>
    <name evidence="1" type="ORF">J2X78_002974</name>
</gene>
<comment type="caution">
    <text evidence="1">The sequence shown here is derived from an EMBL/GenBank/DDBJ whole genome shotgun (WGS) entry which is preliminary data.</text>
</comment>
<organism evidence="1 2">
    <name type="scientific">Pedobacter africanus</name>
    <dbReference type="NCBI Taxonomy" id="151894"/>
    <lineage>
        <taxon>Bacteria</taxon>
        <taxon>Pseudomonadati</taxon>
        <taxon>Bacteroidota</taxon>
        <taxon>Sphingobacteriia</taxon>
        <taxon>Sphingobacteriales</taxon>
        <taxon>Sphingobacteriaceae</taxon>
        <taxon>Pedobacter</taxon>
    </lineage>
</organism>
<sequence>MANISLCIRFYAITCLVLLTVCCGSCKKNSAASTAFYYWKQNFKPDETQTSLLKTSGSSKLYVRFFDIKWDAGTGHPYPEAIVRFNKSPSLQNIVPVIFITNQTFERLGKDGIDSLAVKSNTLIKKLAQKQGIVYQAIQIDCDWTLGTKESYFSFLKSLKHTSGKALESTIRLHQVKYQFKTGVPPVDRGVLMFYNMGKLSADLKAPNSIYNPKDAAAYIGSLPNYLLPLDIALPVFSWSLQIRDGKIIQVYGKIGRNELNNTANFKQTAQKDVYVATNSFFTVGIYIKAGDIFKLEESNKETLDEAAKQLAAHLNKKDKRTIIYYELGNLNLSAFKAADFKEISAYF</sequence>
<proteinExistence type="predicted"/>
<protein>
    <submittedName>
        <fullName evidence="1">Uncharacterized protein</fullName>
    </submittedName>
</protein>
<dbReference type="EMBL" id="JAVDTF010000002">
    <property type="protein sequence ID" value="MDR6784409.1"/>
    <property type="molecule type" value="Genomic_DNA"/>
</dbReference>
<dbReference type="Proteomes" id="UP001246858">
    <property type="component" value="Unassembled WGS sequence"/>
</dbReference>
<evidence type="ECO:0000313" key="1">
    <source>
        <dbReference type="EMBL" id="MDR6784409.1"/>
    </source>
</evidence>
<name>A0ACC6KZ66_9SPHI</name>
<evidence type="ECO:0000313" key="2">
    <source>
        <dbReference type="Proteomes" id="UP001246858"/>
    </source>
</evidence>